<evidence type="ECO:0000256" key="10">
    <source>
        <dbReference type="ARBA" id="ARBA00022786"/>
    </source>
</evidence>
<dbReference type="CDD" id="cd12888">
    <property type="entry name" value="SPRY_PRY_TRIM7_like"/>
    <property type="match status" value="1"/>
</dbReference>
<reference evidence="18" key="2">
    <citation type="submission" date="2025-09" db="UniProtKB">
        <authorList>
            <consortium name="Ensembl"/>
        </authorList>
    </citation>
    <scope>IDENTIFICATION</scope>
</reference>
<dbReference type="PRINTS" id="PR01407">
    <property type="entry name" value="BUTYPHLNCDUF"/>
</dbReference>
<evidence type="ECO:0000256" key="12">
    <source>
        <dbReference type="ARBA" id="ARBA00023054"/>
    </source>
</evidence>
<evidence type="ECO:0000256" key="6">
    <source>
        <dbReference type="ARBA" id="ARBA00022490"/>
    </source>
</evidence>
<evidence type="ECO:0000256" key="2">
    <source>
        <dbReference type="ARBA" id="ARBA00004496"/>
    </source>
</evidence>
<protein>
    <recommendedName>
        <fullName evidence="5">RING-type E3 ubiquitin transferase</fullName>
        <ecNumber evidence="5">2.3.2.27</ecNumber>
    </recommendedName>
</protein>
<dbReference type="SUPFAM" id="SSF57845">
    <property type="entry name" value="B-box zinc-binding domain"/>
    <property type="match status" value="1"/>
</dbReference>
<evidence type="ECO:0000259" key="17">
    <source>
        <dbReference type="PROSITE" id="PS50188"/>
    </source>
</evidence>
<dbReference type="EC" id="2.3.2.27" evidence="5"/>
<dbReference type="InterPro" id="IPR000315">
    <property type="entry name" value="Znf_B-box"/>
</dbReference>
<feature type="domain" description="RING-type" evidence="15">
    <location>
        <begin position="16"/>
        <end position="57"/>
    </location>
</feature>
<reference evidence="18" key="1">
    <citation type="submission" date="2025-08" db="UniProtKB">
        <authorList>
            <consortium name="Ensembl"/>
        </authorList>
    </citation>
    <scope>IDENTIFICATION</scope>
</reference>
<keyword evidence="11" id="KW-0862">Zinc</keyword>
<evidence type="ECO:0000256" key="7">
    <source>
        <dbReference type="ARBA" id="ARBA00022679"/>
    </source>
</evidence>
<dbReference type="PRINTS" id="PR01406">
    <property type="entry name" value="BBOXZNFINGER"/>
</dbReference>
<dbReference type="Pfam" id="PF15227">
    <property type="entry name" value="zf-C3HC4_4"/>
    <property type="match status" value="1"/>
</dbReference>
<evidence type="ECO:0000313" key="18">
    <source>
        <dbReference type="Ensembl" id="ENSCSRP00000020261.1"/>
    </source>
</evidence>
<sequence>MAAESPVQSLQDEASCSICLEYFKDPVSIHCGHNFCRACITNYWEESETNFSCPQCRETAQQRNFRPNRELAKIIAIAKRLSLQAAKGSGGERACEKHQETLKLFCEEDQAPICVICRESQAHRSHTVVPIEEAAQEYKEKIQIQLQTLKEEREKLMGLKLTKEARIWEHLEQVETERLKILSEFEQLRQFLEEQERLLLTRLEELDKEIEKRRNENIAKLLEEISCVNDMISELEGKCQQPVSEFLQDVRSTLSRCELGKVPQPEEVSPEPEKTPSSITHKTIALKETLRKFQADVTLDPDTAHPRLVLSEDGKSVRWEDTRQNVPDNPKRFDSSRCVLGLEGFSSGRHYWEVEVEFGGAWAVGVARESVRRKGRVNVNPEEGIWAVGQCGTQYLALTSPKIPLSLAERPRTIGIYLDCEEGRVAFFDADNEAPIFTFPPASVPGEKILPLLCLGRGSQFRLCPCITGYNIEP</sequence>
<dbReference type="CDD" id="cd16594">
    <property type="entry name" value="RING-HC_TRIM7-like_C-IV"/>
    <property type="match status" value="1"/>
</dbReference>
<keyword evidence="10" id="KW-0833">Ubl conjugation pathway</keyword>
<feature type="coiled-coil region" evidence="14">
    <location>
        <begin position="189"/>
        <end position="238"/>
    </location>
</feature>
<feature type="coiled-coil region" evidence="14">
    <location>
        <begin position="132"/>
        <end position="159"/>
    </location>
</feature>
<feature type="domain" description="B30.2/SPRY" evidence="17">
    <location>
        <begin position="277"/>
        <end position="474"/>
    </location>
</feature>
<dbReference type="CDD" id="cd19762">
    <property type="entry name" value="Bbox2_TRIM7-like"/>
    <property type="match status" value="1"/>
</dbReference>
<dbReference type="PROSITE" id="PS50089">
    <property type="entry name" value="ZF_RING_2"/>
    <property type="match status" value="1"/>
</dbReference>
<feature type="domain" description="B box-type" evidence="16">
    <location>
        <begin position="90"/>
        <end position="131"/>
    </location>
</feature>
<dbReference type="InterPro" id="IPR050143">
    <property type="entry name" value="TRIM/RBCC"/>
</dbReference>
<dbReference type="SUPFAM" id="SSF49899">
    <property type="entry name" value="Concanavalin A-like lectins/glucanases"/>
    <property type="match status" value="1"/>
</dbReference>
<dbReference type="InterPro" id="IPR013320">
    <property type="entry name" value="ConA-like_dom_sf"/>
</dbReference>
<keyword evidence="7" id="KW-0808">Transferase</keyword>
<evidence type="ECO:0000313" key="19">
    <source>
        <dbReference type="Proteomes" id="UP000694403"/>
    </source>
</evidence>
<evidence type="ECO:0000256" key="3">
    <source>
        <dbReference type="ARBA" id="ARBA00004906"/>
    </source>
</evidence>
<evidence type="ECO:0000256" key="1">
    <source>
        <dbReference type="ARBA" id="ARBA00000900"/>
    </source>
</evidence>
<dbReference type="InterPro" id="IPR003879">
    <property type="entry name" value="Butyrophylin_SPRY"/>
</dbReference>
<dbReference type="SMART" id="SM00336">
    <property type="entry name" value="BBOX"/>
    <property type="match status" value="1"/>
</dbReference>
<dbReference type="SMART" id="SM00449">
    <property type="entry name" value="SPRY"/>
    <property type="match status" value="1"/>
</dbReference>
<evidence type="ECO:0000256" key="11">
    <source>
        <dbReference type="ARBA" id="ARBA00022833"/>
    </source>
</evidence>
<dbReference type="Gene3D" id="3.30.160.60">
    <property type="entry name" value="Classic Zinc Finger"/>
    <property type="match status" value="1"/>
</dbReference>
<dbReference type="Pfam" id="PF00643">
    <property type="entry name" value="zf-B_box"/>
    <property type="match status" value="1"/>
</dbReference>
<evidence type="ECO:0000259" key="15">
    <source>
        <dbReference type="PROSITE" id="PS50089"/>
    </source>
</evidence>
<dbReference type="Gene3D" id="2.60.120.920">
    <property type="match status" value="1"/>
</dbReference>
<dbReference type="GO" id="GO:0005737">
    <property type="term" value="C:cytoplasm"/>
    <property type="evidence" value="ECO:0007669"/>
    <property type="project" value="UniProtKB-SubCell"/>
</dbReference>
<dbReference type="FunFam" id="2.60.120.920:FF:000004">
    <property type="entry name" value="Butyrophilin subfamily 1 member A1"/>
    <property type="match status" value="1"/>
</dbReference>
<keyword evidence="12 14" id="KW-0175">Coiled coil</keyword>
<dbReference type="PROSITE" id="PS50119">
    <property type="entry name" value="ZF_BBOX"/>
    <property type="match status" value="1"/>
</dbReference>
<keyword evidence="19" id="KW-1185">Reference proteome</keyword>
<evidence type="ECO:0000256" key="13">
    <source>
        <dbReference type="PROSITE-ProRule" id="PRU00024"/>
    </source>
</evidence>
<dbReference type="GO" id="GO:0008270">
    <property type="term" value="F:zinc ion binding"/>
    <property type="evidence" value="ECO:0007669"/>
    <property type="project" value="UniProtKB-KW"/>
</dbReference>
<dbReference type="InterPro" id="IPR020457">
    <property type="entry name" value="Znf_B-box_chordata"/>
</dbReference>
<dbReference type="InterPro" id="IPR003877">
    <property type="entry name" value="SPRY_dom"/>
</dbReference>
<dbReference type="PROSITE" id="PS50188">
    <property type="entry name" value="B302_SPRY"/>
    <property type="match status" value="1"/>
</dbReference>
<dbReference type="Gene3D" id="3.30.40.10">
    <property type="entry name" value="Zinc/RING finger domain, C3HC4 (zinc finger)"/>
    <property type="match status" value="1"/>
</dbReference>
<accession>A0A8C3SU81</accession>
<dbReference type="InterPro" id="IPR006574">
    <property type="entry name" value="PRY"/>
</dbReference>
<dbReference type="Pfam" id="PF13765">
    <property type="entry name" value="PRY"/>
    <property type="match status" value="1"/>
</dbReference>
<comment type="subcellular location">
    <subcellularLocation>
        <location evidence="2">Cytoplasm</location>
    </subcellularLocation>
</comment>
<keyword evidence="8" id="KW-0479">Metal-binding</keyword>
<evidence type="ECO:0000256" key="9">
    <source>
        <dbReference type="ARBA" id="ARBA00022771"/>
    </source>
</evidence>
<dbReference type="GO" id="GO:0061630">
    <property type="term" value="F:ubiquitin protein ligase activity"/>
    <property type="evidence" value="ECO:0007669"/>
    <property type="project" value="UniProtKB-EC"/>
</dbReference>
<keyword evidence="9 13" id="KW-0863">Zinc-finger</keyword>
<dbReference type="InterPro" id="IPR017907">
    <property type="entry name" value="Znf_RING_CS"/>
</dbReference>
<dbReference type="SUPFAM" id="SSF57850">
    <property type="entry name" value="RING/U-box"/>
    <property type="match status" value="1"/>
</dbReference>
<dbReference type="InterPro" id="IPR013083">
    <property type="entry name" value="Znf_RING/FYVE/PHD"/>
</dbReference>
<dbReference type="Ensembl" id="ENSCSRT00000021163.1">
    <property type="protein sequence ID" value="ENSCSRP00000020261.1"/>
    <property type="gene ID" value="ENSCSRG00000015413.1"/>
</dbReference>
<comment type="pathway">
    <text evidence="3">Protein modification; protein ubiquitination.</text>
</comment>
<organism evidence="18 19">
    <name type="scientific">Chelydra serpentina</name>
    <name type="common">Snapping turtle</name>
    <name type="synonym">Testudo serpentina</name>
    <dbReference type="NCBI Taxonomy" id="8475"/>
    <lineage>
        <taxon>Eukaryota</taxon>
        <taxon>Metazoa</taxon>
        <taxon>Chordata</taxon>
        <taxon>Craniata</taxon>
        <taxon>Vertebrata</taxon>
        <taxon>Euteleostomi</taxon>
        <taxon>Archelosauria</taxon>
        <taxon>Testudinata</taxon>
        <taxon>Testudines</taxon>
        <taxon>Cryptodira</taxon>
        <taxon>Durocryptodira</taxon>
        <taxon>Americhelydia</taxon>
        <taxon>Chelydroidea</taxon>
        <taxon>Chelydridae</taxon>
        <taxon>Chelydra</taxon>
    </lineage>
</organism>
<dbReference type="PANTHER" id="PTHR24103">
    <property type="entry name" value="E3 UBIQUITIN-PROTEIN LIGASE TRIM"/>
    <property type="match status" value="1"/>
</dbReference>
<dbReference type="InterPro" id="IPR001841">
    <property type="entry name" value="Znf_RING"/>
</dbReference>
<dbReference type="Pfam" id="PF00622">
    <property type="entry name" value="SPRY"/>
    <property type="match status" value="1"/>
</dbReference>
<evidence type="ECO:0000256" key="8">
    <source>
        <dbReference type="ARBA" id="ARBA00022723"/>
    </source>
</evidence>
<dbReference type="AlphaFoldDB" id="A0A8C3SU81"/>
<evidence type="ECO:0000256" key="14">
    <source>
        <dbReference type="SAM" id="Coils"/>
    </source>
</evidence>
<dbReference type="SMART" id="SM00184">
    <property type="entry name" value="RING"/>
    <property type="match status" value="1"/>
</dbReference>
<dbReference type="InterPro" id="IPR043136">
    <property type="entry name" value="B30.2/SPRY_sf"/>
</dbReference>
<evidence type="ECO:0000259" key="16">
    <source>
        <dbReference type="PROSITE" id="PS50119"/>
    </source>
</evidence>
<name>A0A8C3SU81_CHESE</name>
<proteinExistence type="inferred from homology"/>
<dbReference type="Proteomes" id="UP000694403">
    <property type="component" value="Unplaced"/>
</dbReference>
<evidence type="ECO:0000256" key="5">
    <source>
        <dbReference type="ARBA" id="ARBA00012483"/>
    </source>
</evidence>
<dbReference type="InterPro" id="IPR001870">
    <property type="entry name" value="B30.2/SPRY"/>
</dbReference>
<keyword evidence="6" id="KW-0963">Cytoplasm</keyword>
<comment type="catalytic activity">
    <reaction evidence="1">
        <text>S-ubiquitinyl-[E2 ubiquitin-conjugating enzyme]-L-cysteine + [acceptor protein]-L-lysine = [E2 ubiquitin-conjugating enzyme]-L-cysteine + N(6)-ubiquitinyl-[acceptor protein]-L-lysine.</text>
        <dbReference type="EC" id="2.3.2.27"/>
    </reaction>
</comment>
<dbReference type="SMART" id="SM00589">
    <property type="entry name" value="PRY"/>
    <property type="match status" value="1"/>
</dbReference>
<evidence type="ECO:0000256" key="4">
    <source>
        <dbReference type="ARBA" id="ARBA00008518"/>
    </source>
</evidence>
<dbReference type="PROSITE" id="PS00518">
    <property type="entry name" value="ZF_RING_1"/>
    <property type="match status" value="1"/>
</dbReference>
<comment type="similarity">
    <text evidence="4">Belongs to the TRIM/RBCC family.</text>
</comment>